<evidence type="ECO:0008006" key="3">
    <source>
        <dbReference type="Google" id="ProtNLM"/>
    </source>
</evidence>
<proteinExistence type="predicted"/>
<reference evidence="2" key="1">
    <citation type="journal article" date="2019" name="Int. J. Syst. Evol. Microbiol.">
        <title>The Global Catalogue of Microorganisms (GCM) 10K type strain sequencing project: providing services to taxonomists for standard genome sequencing and annotation.</title>
        <authorList>
            <consortium name="The Broad Institute Genomics Platform"/>
            <consortium name="The Broad Institute Genome Sequencing Center for Infectious Disease"/>
            <person name="Wu L."/>
            <person name="Ma J."/>
        </authorList>
    </citation>
    <scope>NUCLEOTIDE SEQUENCE [LARGE SCALE GENOMIC DNA]</scope>
    <source>
        <strain evidence="2">TISTR 1906</strain>
    </source>
</reference>
<keyword evidence="2" id="KW-1185">Reference proteome</keyword>
<dbReference type="Proteomes" id="UP001597463">
    <property type="component" value="Unassembled WGS sequence"/>
</dbReference>
<protein>
    <recommendedName>
        <fullName evidence="3">LITAF domain-containing protein</fullName>
    </recommendedName>
</protein>
<dbReference type="RefSeq" id="WP_066471280.1">
    <property type="nucleotide sequence ID" value="NZ_BCNT01000001.1"/>
</dbReference>
<evidence type="ECO:0000313" key="2">
    <source>
        <dbReference type="Proteomes" id="UP001597463"/>
    </source>
</evidence>
<evidence type="ECO:0000313" key="1">
    <source>
        <dbReference type="EMBL" id="MFD2755967.1"/>
    </source>
</evidence>
<sequence>MTTAAFSAQAPHIRAALAQVKRTYCAPPAFAPAEKVSGHFECPRCKSRLNFTVLTSGLTSGRCTAAACISWSMQ</sequence>
<name>A0ABW5UQS0_9BURK</name>
<organism evidence="1 2">
    <name type="scientific">Comamonas terrae</name>
    <dbReference type="NCBI Taxonomy" id="673548"/>
    <lineage>
        <taxon>Bacteria</taxon>
        <taxon>Pseudomonadati</taxon>
        <taxon>Pseudomonadota</taxon>
        <taxon>Betaproteobacteria</taxon>
        <taxon>Burkholderiales</taxon>
        <taxon>Comamonadaceae</taxon>
        <taxon>Comamonas</taxon>
    </lineage>
</organism>
<gene>
    <name evidence="1" type="ORF">ACFSW6_18010</name>
</gene>
<accession>A0ABW5UQS0</accession>
<dbReference type="EMBL" id="JBHUMV010000008">
    <property type="protein sequence ID" value="MFD2755967.1"/>
    <property type="molecule type" value="Genomic_DNA"/>
</dbReference>
<comment type="caution">
    <text evidence="1">The sequence shown here is derived from an EMBL/GenBank/DDBJ whole genome shotgun (WGS) entry which is preliminary data.</text>
</comment>